<dbReference type="SUPFAM" id="SSF110997">
    <property type="entry name" value="Sporulation related repeat"/>
    <property type="match status" value="1"/>
</dbReference>
<evidence type="ECO:0000313" key="3">
    <source>
        <dbReference type="EMBL" id="NUB43247.1"/>
    </source>
</evidence>
<gene>
    <name evidence="3" type="ORF">GEU84_002535</name>
</gene>
<dbReference type="Gene3D" id="3.30.70.1070">
    <property type="entry name" value="Sporulation related repeat"/>
    <property type="match status" value="1"/>
</dbReference>
<dbReference type="Proteomes" id="UP000484076">
    <property type="component" value="Unassembled WGS sequence"/>
</dbReference>
<feature type="domain" description="SPOR" evidence="2">
    <location>
        <begin position="248"/>
        <end position="333"/>
    </location>
</feature>
<feature type="region of interest" description="Disordered" evidence="1">
    <location>
        <begin position="195"/>
        <end position="227"/>
    </location>
</feature>
<name>A0A8X8GZA9_9RHOB</name>
<evidence type="ECO:0000313" key="4">
    <source>
        <dbReference type="Proteomes" id="UP000484076"/>
    </source>
</evidence>
<proteinExistence type="predicted"/>
<feature type="compositionally biased region" description="Low complexity" evidence="1">
    <location>
        <begin position="212"/>
        <end position="222"/>
    </location>
</feature>
<comment type="caution">
    <text evidence="3">The sequence shown here is derived from an EMBL/GenBank/DDBJ whole genome shotgun (WGS) entry which is preliminary data.</text>
</comment>
<reference evidence="3" key="1">
    <citation type="submission" date="2020-05" db="EMBL/GenBank/DDBJ databases">
        <title>Fertoebacter nigrum gen. nov., sp. nov., a new member of the family Rhodobacteraceae.</title>
        <authorList>
            <person name="Szuroczki S."/>
            <person name="Abbaszade G."/>
            <person name="Buni D."/>
            <person name="Schumann P."/>
            <person name="Toth E."/>
        </authorList>
    </citation>
    <scope>NUCLEOTIDE SEQUENCE</scope>
    <source>
        <strain evidence="3">RG-N-1a</strain>
    </source>
</reference>
<dbReference type="Pfam" id="PF05036">
    <property type="entry name" value="SPOR"/>
    <property type="match status" value="1"/>
</dbReference>
<dbReference type="InterPro" id="IPR036680">
    <property type="entry name" value="SPOR-like_sf"/>
</dbReference>
<evidence type="ECO:0000259" key="2">
    <source>
        <dbReference type="PROSITE" id="PS51724"/>
    </source>
</evidence>
<sequence length="333" mass="33830">MADVEFDQFEGGYDSSSKVAKVQRVVNMAGGLTSVVLVAGLAFWGYKVAVRDVTGIPVVQALEGPMRIAPDDPGGSIAAHQGLSVNAVAAVGTALPPPERLVLAPRPVELTLEDAPGLAAPVVAAPAPEAEPLVTATEATEGEGTAVADTANDAPAPGALDPTATELALAEALADGAEPLTPLADATELAVLEPAAPPPGALTRSLRPQPRPATVAAAAPQAEGERPTQLAELSAATAAPVTEIDPATLTAGTRLVQLGAFDDAEGARAEWAKLNGRFTGLLEGKARVVQAAQSGGRTFYRLRAHGFEDEADARRFCSALLAENAACIPVAVR</sequence>
<evidence type="ECO:0000256" key="1">
    <source>
        <dbReference type="SAM" id="MobiDB-lite"/>
    </source>
</evidence>
<accession>A0A8X8GZA9</accession>
<dbReference type="AlphaFoldDB" id="A0A8X8GZA9"/>
<organism evidence="3 4">
    <name type="scientific">Fertoeibacter niger</name>
    <dbReference type="NCBI Taxonomy" id="2656921"/>
    <lineage>
        <taxon>Bacteria</taxon>
        <taxon>Pseudomonadati</taxon>
        <taxon>Pseudomonadota</taxon>
        <taxon>Alphaproteobacteria</taxon>
        <taxon>Rhodobacterales</taxon>
        <taxon>Paracoccaceae</taxon>
        <taxon>Fertoeibacter</taxon>
    </lineage>
</organism>
<dbReference type="EMBL" id="WHUT02000001">
    <property type="protein sequence ID" value="NUB43247.1"/>
    <property type="molecule type" value="Genomic_DNA"/>
</dbReference>
<dbReference type="PROSITE" id="PS51724">
    <property type="entry name" value="SPOR"/>
    <property type="match status" value="1"/>
</dbReference>
<keyword evidence="4" id="KW-1185">Reference proteome</keyword>
<dbReference type="GO" id="GO:0042834">
    <property type="term" value="F:peptidoglycan binding"/>
    <property type="evidence" value="ECO:0007669"/>
    <property type="project" value="InterPro"/>
</dbReference>
<dbReference type="RefSeq" id="WP_152823909.1">
    <property type="nucleotide sequence ID" value="NZ_WHUT02000001.1"/>
</dbReference>
<dbReference type="InterPro" id="IPR007730">
    <property type="entry name" value="SPOR-like_dom"/>
</dbReference>
<protein>
    <submittedName>
        <fullName evidence="3">SPOR domain-containing protein</fullName>
    </submittedName>
</protein>